<dbReference type="InterPro" id="IPR002821">
    <property type="entry name" value="Hydantoinase_A"/>
</dbReference>
<dbReference type="PANTHER" id="PTHR11365">
    <property type="entry name" value="5-OXOPROLINASE RELATED"/>
    <property type="match status" value="1"/>
</dbReference>
<proteinExistence type="predicted"/>
<reference evidence="3 4" key="1">
    <citation type="submission" date="2019-11" db="EMBL/GenBank/DDBJ databases">
        <title>Acidiferrimicrobium australis gen. nov., sp. nov., an acidophilic and obligately heterotrophic, member of the Actinobacteria that catalyses dissimilatory oxido- reduction of iron isolated from metal-rich acidic water in Chile.</title>
        <authorList>
            <person name="Gonzalez D."/>
            <person name="Huber K."/>
            <person name="Hedrich S."/>
            <person name="Rojas-Villalobos C."/>
            <person name="Quatrini R."/>
            <person name="Dinamarca M.A."/>
            <person name="Schwarz A."/>
            <person name="Canales C."/>
            <person name="Nancucheo I."/>
        </authorList>
    </citation>
    <scope>NUCLEOTIDE SEQUENCE [LARGE SCALE GENOMIC DNA]</scope>
    <source>
        <strain evidence="3 4">USS-CCA1</strain>
    </source>
</reference>
<comment type="caution">
    <text evidence="3">The sequence shown here is derived from an EMBL/GenBank/DDBJ whole genome shotgun (WGS) entry which is preliminary data.</text>
</comment>
<dbReference type="Proteomes" id="UP000437736">
    <property type="component" value="Unassembled WGS sequence"/>
</dbReference>
<feature type="domain" description="Hydantoinase A/oxoprolinase" evidence="1">
    <location>
        <begin position="205"/>
        <end position="339"/>
    </location>
</feature>
<evidence type="ECO:0000313" key="4">
    <source>
        <dbReference type="Proteomes" id="UP000437736"/>
    </source>
</evidence>
<dbReference type="Gene3D" id="3.30.420.40">
    <property type="match status" value="1"/>
</dbReference>
<dbReference type="Pfam" id="PF01968">
    <property type="entry name" value="Hydantoinase_A"/>
    <property type="match status" value="1"/>
</dbReference>
<dbReference type="Pfam" id="PF05378">
    <property type="entry name" value="Hydant_A_N"/>
    <property type="match status" value="1"/>
</dbReference>
<keyword evidence="4" id="KW-1185">Reference proteome</keyword>
<name>A0ABW9QQI7_9ACTN</name>
<evidence type="ECO:0000259" key="1">
    <source>
        <dbReference type="Pfam" id="PF01968"/>
    </source>
</evidence>
<dbReference type="InterPro" id="IPR043129">
    <property type="entry name" value="ATPase_NBD"/>
</dbReference>
<organism evidence="3 4">
    <name type="scientific">Acidiferrimicrobium australe</name>
    <dbReference type="NCBI Taxonomy" id="2664430"/>
    <lineage>
        <taxon>Bacteria</taxon>
        <taxon>Bacillati</taxon>
        <taxon>Actinomycetota</taxon>
        <taxon>Acidimicrobiia</taxon>
        <taxon>Acidimicrobiales</taxon>
        <taxon>Acidimicrobiaceae</taxon>
        <taxon>Acidiferrimicrobium</taxon>
    </lineage>
</organism>
<gene>
    <name evidence="3" type="ORF">GHK86_05080</name>
</gene>
<evidence type="ECO:0000259" key="2">
    <source>
        <dbReference type="Pfam" id="PF05378"/>
    </source>
</evidence>
<feature type="non-terminal residue" evidence="3">
    <location>
        <position position="345"/>
    </location>
</feature>
<dbReference type="EMBL" id="WJHE01000212">
    <property type="protein sequence ID" value="MST32100.1"/>
    <property type="molecule type" value="Genomic_DNA"/>
</dbReference>
<dbReference type="InterPro" id="IPR045079">
    <property type="entry name" value="Oxoprolinase-like"/>
</dbReference>
<dbReference type="SUPFAM" id="SSF53067">
    <property type="entry name" value="Actin-like ATPase domain"/>
    <property type="match status" value="1"/>
</dbReference>
<dbReference type="PANTHER" id="PTHR11365:SF23">
    <property type="entry name" value="HYPOTHETICAL 5-OXOPROLINASE (EUROFUNG)-RELATED"/>
    <property type="match status" value="1"/>
</dbReference>
<evidence type="ECO:0000313" key="3">
    <source>
        <dbReference type="EMBL" id="MST32100.1"/>
    </source>
</evidence>
<sequence length="345" mass="36231">MTYRLGVDVGGTFTDVLLIDETTGVTHRAKTPSTPADQSRGVLDGVVKACGLARIEPSEVAQFLHGTTVATNAILEGKGARVGLVTTRGFRQVLQVARSFVPGGLAGWITWPKPTPLAHLEDTVEIPERVDTRGRVLVELDEDAARAALGHLREQGVEALTIAFVNAFANPDHERRVAELAAKELPGVPVSLSSEILPEIREYERTITTVANSYVRPVVGRYLESLERQLRDGGVGSPVHVLRSDGGLASIATAEVAPVSLLMSGPAGGVAGAVWAAGQAGYRNLLTFDMGGTSTDVALVEDGKPRIGRDTTVGDLTVRASSVDVRTVGAGGGSIAHVPELTRAL</sequence>
<feature type="domain" description="Hydantoinase/oxoprolinase N-terminal" evidence="2">
    <location>
        <begin position="4"/>
        <end position="184"/>
    </location>
</feature>
<protein>
    <submittedName>
        <fullName evidence="3">Hydantoinase/oxoprolinase family protein</fullName>
    </submittedName>
</protein>
<dbReference type="InterPro" id="IPR008040">
    <property type="entry name" value="Hydant_A_N"/>
</dbReference>
<accession>A0ABW9QQI7</accession>